<keyword evidence="3" id="KW-1185">Reference proteome</keyword>
<evidence type="ECO:0000256" key="1">
    <source>
        <dbReference type="SAM" id="MobiDB-lite"/>
    </source>
</evidence>
<feature type="region of interest" description="Disordered" evidence="1">
    <location>
        <begin position="147"/>
        <end position="202"/>
    </location>
</feature>
<comment type="caution">
    <text evidence="2">The sequence shown here is derived from an EMBL/GenBank/DDBJ whole genome shotgun (WGS) entry which is preliminary data.</text>
</comment>
<organism evidence="2 3">
    <name type="scientific">Pisum sativum</name>
    <name type="common">Garden pea</name>
    <name type="synonym">Lathyrus oleraceus</name>
    <dbReference type="NCBI Taxonomy" id="3888"/>
    <lineage>
        <taxon>Eukaryota</taxon>
        <taxon>Viridiplantae</taxon>
        <taxon>Streptophyta</taxon>
        <taxon>Embryophyta</taxon>
        <taxon>Tracheophyta</taxon>
        <taxon>Spermatophyta</taxon>
        <taxon>Magnoliopsida</taxon>
        <taxon>eudicotyledons</taxon>
        <taxon>Gunneridae</taxon>
        <taxon>Pentapetalae</taxon>
        <taxon>rosids</taxon>
        <taxon>fabids</taxon>
        <taxon>Fabales</taxon>
        <taxon>Fabaceae</taxon>
        <taxon>Papilionoideae</taxon>
        <taxon>50 kb inversion clade</taxon>
        <taxon>NPAAA clade</taxon>
        <taxon>Hologalegina</taxon>
        <taxon>IRL clade</taxon>
        <taxon>Fabeae</taxon>
        <taxon>Lathyrus</taxon>
    </lineage>
</organism>
<accession>A0A9D4VNV0</accession>
<evidence type="ECO:0000313" key="3">
    <source>
        <dbReference type="Proteomes" id="UP001058974"/>
    </source>
</evidence>
<evidence type="ECO:0000313" key="2">
    <source>
        <dbReference type="EMBL" id="KAI5387147.1"/>
    </source>
</evidence>
<feature type="compositionally biased region" description="Polar residues" evidence="1">
    <location>
        <begin position="147"/>
        <end position="175"/>
    </location>
</feature>
<dbReference type="PANTHER" id="PTHR47150">
    <property type="entry name" value="OS12G0169200 PROTEIN"/>
    <property type="match status" value="1"/>
</dbReference>
<name>A0A9D4VNV0_PEA</name>
<dbReference type="Gramene" id="Psat07G0334100-T1">
    <property type="protein sequence ID" value="KAI5387147.1"/>
    <property type="gene ID" value="KIW84_073341"/>
</dbReference>
<dbReference type="PANTHER" id="PTHR47150:SF7">
    <property type="entry name" value="NUCLEASE"/>
    <property type="match status" value="1"/>
</dbReference>
<evidence type="ECO:0008006" key="4">
    <source>
        <dbReference type="Google" id="ProtNLM"/>
    </source>
</evidence>
<dbReference type="EMBL" id="JAMSHJ010000007">
    <property type="protein sequence ID" value="KAI5387147.1"/>
    <property type="molecule type" value="Genomic_DNA"/>
</dbReference>
<dbReference type="AlphaFoldDB" id="A0A9D4VNV0"/>
<reference evidence="2 3" key="1">
    <citation type="journal article" date="2022" name="Nat. Genet.">
        <title>Improved pea reference genome and pan-genome highlight genomic features and evolutionary characteristics.</title>
        <authorList>
            <person name="Yang T."/>
            <person name="Liu R."/>
            <person name="Luo Y."/>
            <person name="Hu S."/>
            <person name="Wang D."/>
            <person name="Wang C."/>
            <person name="Pandey M.K."/>
            <person name="Ge S."/>
            <person name="Xu Q."/>
            <person name="Li N."/>
            <person name="Li G."/>
            <person name="Huang Y."/>
            <person name="Saxena R.K."/>
            <person name="Ji Y."/>
            <person name="Li M."/>
            <person name="Yan X."/>
            <person name="He Y."/>
            <person name="Liu Y."/>
            <person name="Wang X."/>
            <person name="Xiang C."/>
            <person name="Varshney R.K."/>
            <person name="Ding H."/>
            <person name="Gao S."/>
            <person name="Zong X."/>
        </authorList>
    </citation>
    <scope>NUCLEOTIDE SEQUENCE [LARGE SCALE GENOMIC DNA]</scope>
    <source>
        <strain evidence="2 3">cv. Zhongwan 6</strain>
    </source>
</reference>
<dbReference type="Proteomes" id="UP001058974">
    <property type="component" value="Chromosome 7"/>
</dbReference>
<sequence>MVPKKKKGLSLKKSREQFTRDEDILLIQSWLNVSKDPIVGVDQKADSFWLRIAASYNQYRGQSREKSGGQLKCRWHRINDMVQKFVGCYKNAVKGKKSGTSELDIMSDAHAFFAQDQGTTFNLEYAWRLLKDEAKWCIVGESIGSSSKITNTSASRASLENPDTTSSYEFNSSSPMERLMGQKAAKRKGKASEIPNATQDARNKRAECMERLAQYNSDNNDQEFWALVEEEFMDDSDEEQQLQNFGSSSRQKRRTIIDRGREEGHNQLFNDYFSENPVYTDVQFRIRFRMHRHVFLRIVDALGNYDEYFQIRVDATGKMGLSPLQKCTVVIRMLAYGSPADLIDKYFRIGESTSIECLQRFVKGVNVVFGVEYLRKPNNTDVVFTNGRVTWLSRWTIWSQYMTYEGKTLDEIINWILDISSCYARKLSLAMWNVMYWMNLYLA</sequence>
<gene>
    <name evidence="2" type="ORF">KIW84_073341</name>
</gene>
<proteinExistence type="predicted"/>
<protein>
    <recommendedName>
        <fullName evidence="4">No apical meristem-associated C-terminal domain-containing protein</fullName>
    </recommendedName>
</protein>